<dbReference type="SUPFAM" id="SSF55920">
    <property type="entry name" value="Creatinase/aminopeptidase"/>
    <property type="match status" value="1"/>
</dbReference>
<keyword evidence="6" id="KW-0479">Metal-binding</keyword>
<organism evidence="11 12">
    <name type="scientific">Sinobacterium norvegicum</name>
    <dbReference type="NCBI Taxonomy" id="1641715"/>
    <lineage>
        <taxon>Bacteria</taxon>
        <taxon>Pseudomonadati</taxon>
        <taxon>Pseudomonadota</taxon>
        <taxon>Gammaproteobacteria</taxon>
        <taxon>Cellvibrionales</taxon>
        <taxon>Spongiibacteraceae</taxon>
        <taxon>Sinobacterium</taxon>
    </lineage>
</organism>
<sequence>MPISMTEFSARRQALMSQMDGNSIAIISSAESFLRNGDAEYPYRQNSDFFYLTGFNEPEAMAVLIPDGKNGTGQFVLFCRDRDPAKEIWDGKRAGQQGAEETYGADQAYSIGEIDQQLPELLADKASIYYTVGVSQAFDQQVVAWLNAVRAKARTGVLAPSQFTDVSTLLREMRLIKSEAEQQIMRRAGQISAEAHCQAMRVCQPGMMEYQLEAEFLYAFAKNGSKSPAYTTIVGGGANACILHYIENDQMLNDGDLVLIDAGCELEHYAADITRTFPVNGVFSAEQKALYELCLKAQLAAIEVVKPGVPWNRAHEVTVEVITQGLVELGLLTGSVDELIESQAFTAFYMHRAGHWLGMDVHDVGDYRVDGQWRPLQPGMALTIEPGIYVAPDNLEVDERWRGIGIRIEDDILVTANGCENLTAAVPKTIAEIEALMAAAND</sequence>
<reference evidence="11" key="1">
    <citation type="submission" date="2021-12" db="EMBL/GenBank/DDBJ databases">
        <authorList>
            <person name="Rodrigo-Torres L."/>
            <person name="Arahal R. D."/>
            <person name="Lucena T."/>
        </authorList>
    </citation>
    <scope>NUCLEOTIDE SEQUENCE</scope>
    <source>
        <strain evidence="11">CECT 8267</strain>
    </source>
</reference>
<dbReference type="EMBL" id="CAKLPX010000004">
    <property type="protein sequence ID" value="CAH0992869.1"/>
    <property type="molecule type" value="Genomic_DNA"/>
</dbReference>
<evidence type="ECO:0000313" key="11">
    <source>
        <dbReference type="EMBL" id="CAH0992869.1"/>
    </source>
</evidence>
<comment type="caution">
    <text evidence="11">The sequence shown here is derived from an EMBL/GenBank/DDBJ whole genome shotgun (WGS) entry which is preliminary data.</text>
</comment>
<evidence type="ECO:0000256" key="6">
    <source>
        <dbReference type="ARBA" id="ARBA00022723"/>
    </source>
</evidence>
<protein>
    <recommendedName>
        <fullName evidence="4">Xaa-Pro aminopeptidase</fullName>
        <ecNumber evidence="4">3.4.11.9</ecNumber>
    </recommendedName>
</protein>
<keyword evidence="5" id="KW-0645">Protease</keyword>
<evidence type="ECO:0000256" key="5">
    <source>
        <dbReference type="ARBA" id="ARBA00022670"/>
    </source>
</evidence>
<dbReference type="RefSeq" id="WP_237445555.1">
    <property type="nucleotide sequence ID" value="NZ_CAKLPX010000004.1"/>
</dbReference>
<dbReference type="InterPro" id="IPR029149">
    <property type="entry name" value="Creatin/AminoP/Spt16_N"/>
</dbReference>
<evidence type="ECO:0000313" key="12">
    <source>
        <dbReference type="Proteomes" id="UP000838100"/>
    </source>
</evidence>
<feature type="domain" description="Aminopeptidase P N-terminal" evidence="10">
    <location>
        <begin position="3"/>
        <end position="139"/>
    </location>
</feature>
<dbReference type="Proteomes" id="UP000838100">
    <property type="component" value="Unassembled WGS sequence"/>
</dbReference>
<evidence type="ECO:0000256" key="1">
    <source>
        <dbReference type="ARBA" id="ARBA00001424"/>
    </source>
</evidence>
<evidence type="ECO:0000256" key="7">
    <source>
        <dbReference type="ARBA" id="ARBA00022801"/>
    </source>
</evidence>
<comment type="cofactor">
    <cofactor evidence="2">
        <name>Mn(2+)</name>
        <dbReference type="ChEBI" id="CHEBI:29035"/>
    </cofactor>
</comment>
<dbReference type="SMART" id="SM01011">
    <property type="entry name" value="AMP_N"/>
    <property type="match status" value="1"/>
</dbReference>
<proteinExistence type="inferred from homology"/>
<dbReference type="PANTHER" id="PTHR43226">
    <property type="entry name" value="XAA-PRO AMINOPEPTIDASE 3"/>
    <property type="match status" value="1"/>
</dbReference>
<keyword evidence="11" id="KW-0031">Aminopeptidase</keyword>
<evidence type="ECO:0000259" key="10">
    <source>
        <dbReference type="SMART" id="SM01011"/>
    </source>
</evidence>
<dbReference type="SUPFAM" id="SSF53092">
    <property type="entry name" value="Creatinase/prolidase N-terminal domain"/>
    <property type="match status" value="1"/>
</dbReference>
<gene>
    <name evidence="11" type="primary">pepP</name>
    <name evidence="11" type="ORF">SIN8267_03006</name>
</gene>
<dbReference type="EC" id="3.4.11.9" evidence="4"/>
<dbReference type="Pfam" id="PF05195">
    <property type="entry name" value="AMP_N"/>
    <property type="match status" value="1"/>
</dbReference>
<name>A0ABN8EL97_9GAMM</name>
<comment type="catalytic activity">
    <reaction evidence="1">
        <text>Release of any N-terminal amino acid, including proline, that is linked to proline, even from a dipeptide or tripeptide.</text>
        <dbReference type="EC" id="3.4.11.9"/>
    </reaction>
</comment>
<accession>A0ABN8EL97</accession>
<evidence type="ECO:0000256" key="9">
    <source>
        <dbReference type="ARBA" id="ARBA00023211"/>
    </source>
</evidence>
<dbReference type="InterPro" id="IPR036005">
    <property type="entry name" value="Creatinase/aminopeptidase-like"/>
</dbReference>
<dbReference type="InterPro" id="IPR052433">
    <property type="entry name" value="X-Pro_dipept-like"/>
</dbReference>
<dbReference type="InterPro" id="IPR000994">
    <property type="entry name" value="Pept_M24"/>
</dbReference>
<dbReference type="InterPro" id="IPR007865">
    <property type="entry name" value="Aminopep_P_N"/>
</dbReference>
<dbReference type="PANTHER" id="PTHR43226:SF4">
    <property type="entry name" value="XAA-PRO AMINOPEPTIDASE 3"/>
    <property type="match status" value="1"/>
</dbReference>
<keyword evidence="7 11" id="KW-0378">Hydrolase</keyword>
<comment type="similarity">
    <text evidence="3">Belongs to the peptidase M24B family.</text>
</comment>
<evidence type="ECO:0000256" key="2">
    <source>
        <dbReference type="ARBA" id="ARBA00001936"/>
    </source>
</evidence>
<evidence type="ECO:0000256" key="8">
    <source>
        <dbReference type="ARBA" id="ARBA00023049"/>
    </source>
</evidence>
<evidence type="ECO:0000256" key="4">
    <source>
        <dbReference type="ARBA" id="ARBA00012574"/>
    </source>
</evidence>
<dbReference type="NCBIfam" id="NF008131">
    <property type="entry name" value="PRK10879.1"/>
    <property type="match status" value="1"/>
</dbReference>
<dbReference type="Pfam" id="PF00557">
    <property type="entry name" value="Peptidase_M24"/>
    <property type="match status" value="1"/>
</dbReference>
<dbReference type="Gene3D" id="3.90.230.10">
    <property type="entry name" value="Creatinase/methionine aminopeptidase superfamily"/>
    <property type="match status" value="1"/>
</dbReference>
<keyword evidence="12" id="KW-1185">Reference proteome</keyword>
<keyword evidence="9" id="KW-0464">Manganese</keyword>
<evidence type="ECO:0000256" key="3">
    <source>
        <dbReference type="ARBA" id="ARBA00008766"/>
    </source>
</evidence>
<dbReference type="CDD" id="cd01087">
    <property type="entry name" value="Prolidase"/>
    <property type="match status" value="1"/>
</dbReference>
<keyword evidence="8" id="KW-0482">Metalloprotease</keyword>
<dbReference type="Gene3D" id="3.40.350.10">
    <property type="entry name" value="Creatinase/prolidase N-terminal domain"/>
    <property type="match status" value="1"/>
</dbReference>
<dbReference type="GO" id="GO:0004177">
    <property type="term" value="F:aminopeptidase activity"/>
    <property type="evidence" value="ECO:0007669"/>
    <property type="project" value="UniProtKB-KW"/>
</dbReference>